<feature type="binding site" evidence="8">
    <location>
        <position position="324"/>
    </location>
    <ligand>
        <name>Zn(2+)</name>
        <dbReference type="ChEBI" id="CHEBI:29105"/>
        <label>2</label>
        <note>catalytic</note>
    </ligand>
</feature>
<dbReference type="Gene3D" id="2.110.10.10">
    <property type="entry name" value="Hemopexin-like domain"/>
    <property type="match status" value="1"/>
</dbReference>
<feature type="binding site" evidence="8">
    <location>
        <position position="250"/>
    </location>
    <ligand>
        <name>Zn(2+)</name>
        <dbReference type="ChEBI" id="CHEBI:29105"/>
        <label>1</label>
    </ligand>
</feature>
<evidence type="ECO:0000256" key="4">
    <source>
        <dbReference type="ARBA" id="ARBA00022801"/>
    </source>
</evidence>
<protein>
    <recommendedName>
        <fullName evidence="11">Peptidase metallopeptidase domain-containing protein</fullName>
    </recommendedName>
</protein>
<evidence type="ECO:0000256" key="7">
    <source>
        <dbReference type="PIRSR" id="PIRSR621190-1"/>
    </source>
</evidence>
<dbReference type="InterPro" id="IPR006026">
    <property type="entry name" value="Peptidase_Metallo"/>
</dbReference>
<feature type="transmembrane region" description="Helical" evidence="10">
    <location>
        <begin position="12"/>
        <end position="30"/>
    </location>
</feature>
<evidence type="ECO:0000256" key="6">
    <source>
        <dbReference type="ARBA" id="ARBA00023049"/>
    </source>
</evidence>
<dbReference type="GeneID" id="136797540"/>
<keyword evidence="10" id="KW-0812">Transmembrane</keyword>
<comment type="cofactor">
    <cofactor evidence="8">
        <name>Ca(2+)</name>
        <dbReference type="ChEBI" id="CHEBI:29108"/>
    </cofactor>
    <text evidence="8">Can bind about 5 Ca(2+) ions per subunit.</text>
</comment>
<feature type="binding site" evidence="8">
    <location>
        <position position="411"/>
    </location>
    <ligand>
        <name>Ca(2+)</name>
        <dbReference type="ChEBI" id="CHEBI:29108"/>
        <label>5</label>
    </ligand>
</feature>
<dbReference type="EnsemblMetazoa" id="CLYHEMT003718.1">
    <property type="protein sequence ID" value="CLYHEMP003718.1"/>
    <property type="gene ID" value="CLYHEMG003718"/>
</dbReference>
<feature type="binding site" evidence="8">
    <location>
        <position position="265"/>
    </location>
    <ligand>
        <name>Zn(2+)</name>
        <dbReference type="ChEBI" id="CHEBI:29105"/>
        <label>1</label>
    </ligand>
</feature>
<keyword evidence="4" id="KW-0378">Hydrolase</keyword>
<dbReference type="PRINTS" id="PR00138">
    <property type="entry name" value="MATRIXIN"/>
</dbReference>
<keyword evidence="10" id="KW-1133">Transmembrane helix</keyword>
<dbReference type="GO" id="GO:0030198">
    <property type="term" value="P:extracellular matrix organization"/>
    <property type="evidence" value="ECO:0007669"/>
    <property type="project" value="TreeGrafter"/>
</dbReference>
<dbReference type="Pfam" id="PF00413">
    <property type="entry name" value="Peptidase_M10"/>
    <property type="match status" value="1"/>
</dbReference>
<feature type="binding site" evidence="8">
    <location>
        <position position="279"/>
    </location>
    <ligand>
        <name>Ca(2+)</name>
        <dbReference type="ChEBI" id="CHEBI:29108"/>
        <label>3</label>
    </ligand>
</feature>
<evidence type="ECO:0000256" key="1">
    <source>
        <dbReference type="ARBA" id="ARBA00010370"/>
    </source>
</evidence>
<dbReference type="PANTHER" id="PTHR10201:SF331">
    <property type="entry name" value="MATRIX METALLOPROTEINASE-14-LIKE ISOFORM X1"/>
    <property type="match status" value="1"/>
</dbReference>
<dbReference type="GO" id="GO:0004222">
    <property type="term" value="F:metalloendopeptidase activity"/>
    <property type="evidence" value="ECO:0007669"/>
    <property type="project" value="InterPro"/>
</dbReference>
<feature type="binding site" evidence="8">
    <location>
        <position position="409"/>
    </location>
    <ligand>
        <name>Ca(2+)</name>
        <dbReference type="ChEBI" id="CHEBI:29108"/>
        <label>4</label>
    </ligand>
</feature>
<keyword evidence="13" id="KW-1185">Reference proteome</keyword>
<dbReference type="Pfam" id="PF01471">
    <property type="entry name" value="PG_binding_1"/>
    <property type="match status" value="1"/>
</dbReference>
<keyword evidence="3 8" id="KW-0479">Metal-binding</keyword>
<dbReference type="GO" id="GO:0008270">
    <property type="term" value="F:zinc ion binding"/>
    <property type="evidence" value="ECO:0007669"/>
    <property type="project" value="InterPro"/>
</dbReference>
<dbReference type="PANTHER" id="PTHR10201">
    <property type="entry name" value="MATRIX METALLOPROTEINASE"/>
    <property type="match status" value="1"/>
</dbReference>
<feature type="repeat" description="Hemopexin" evidence="9">
    <location>
        <begin position="356"/>
        <end position="403"/>
    </location>
</feature>
<organism evidence="12 13">
    <name type="scientific">Clytia hemisphaerica</name>
    <dbReference type="NCBI Taxonomy" id="252671"/>
    <lineage>
        <taxon>Eukaryota</taxon>
        <taxon>Metazoa</taxon>
        <taxon>Cnidaria</taxon>
        <taxon>Hydrozoa</taxon>
        <taxon>Hydroidolina</taxon>
        <taxon>Leptothecata</taxon>
        <taxon>Obeliida</taxon>
        <taxon>Clytiidae</taxon>
        <taxon>Clytia</taxon>
    </lineage>
</organism>
<dbReference type="InterPro" id="IPR021190">
    <property type="entry name" value="Pept_M10A"/>
</dbReference>
<dbReference type="GO" id="GO:0031012">
    <property type="term" value="C:extracellular matrix"/>
    <property type="evidence" value="ECO:0007669"/>
    <property type="project" value="InterPro"/>
</dbReference>
<feature type="binding site" description="in inhibited form" evidence="8">
    <location>
        <position position="142"/>
    </location>
    <ligand>
        <name>Zn(2+)</name>
        <dbReference type="ChEBI" id="CHEBI:29105"/>
        <label>2</label>
        <note>catalytic</note>
    </ligand>
</feature>
<dbReference type="SUPFAM" id="SSF55486">
    <property type="entry name" value="Metalloproteases ('zincins'), catalytic domain"/>
    <property type="match status" value="1"/>
</dbReference>
<dbReference type="InterPro" id="IPR036375">
    <property type="entry name" value="Hemopexin-like_dom_sf"/>
</dbReference>
<evidence type="ECO:0000256" key="5">
    <source>
        <dbReference type="ARBA" id="ARBA00022833"/>
    </source>
</evidence>
<dbReference type="Proteomes" id="UP000594262">
    <property type="component" value="Unplaced"/>
</dbReference>
<keyword evidence="5 8" id="KW-0862">Zinc</keyword>
<keyword evidence="8" id="KW-0106">Calcium</keyword>
<accession>A0A7M5V4Z3</accession>
<evidence type="ECO:0000256" key="10">
    <source>
        <dbReference type="SAM" id="Phobius"/>
    </source>
</evidence>
<dbReference type="InterPro" id="IPR001818">
    <property type="entry name" value="Pept_M10_metallopeptidase"/>
</dbReference>
<keyword evidence="10" id="KW-0472">Membrane</keyword>
<comment type="similarity">
    <text evidence="1">Belongs to the peptidase M10A family.</text>
</comment>
<feature type="binding site" evidence="8">
    <location>
        <position position="276"/>
    </location>
    <ligand>
        <name>Ca(2+)</name>
        <dbReference type="ChEBI" id="CHEBI:29108"/>
        <label>3</label>
    </ligand>
</feature>
<feature type="active site" evidence="7">
    <location>
        <position position="307"/>
    </location>
</feature>
<feature type="binding site" evidence="8">
    <location>
        <position position="306"/>
    </location>
    <ligand>
        <name>Zn(2+)</name>
        <dbReference type="ChEBI" id="CHEBI:29105"/>
        <label>2</label>
        <note>catalytic</note>
    </ligand>
</feature>
<dbReference type="GO" id="GO:0005615">
    <property type="term" value="C:extracellular space"/>
    <property type="evidence" value="ECO:0007669"/>
    <property type="project" value="TreeGrafter"/>
</dbReference>
<dbReference type="InterPro" id="IPR018487">
    <property type="entry name" value="Hemopexin-like_repeat"/>
</dbReference>
<evidence type="ECO:0000256" key="9">
    <source>
        <dbReference type="PROSITE-ProRule" id="PRU01011"/>
    </source>
</evidence>
<feature type="domain" description="Peptidase metallopeptidase" evidence="11">
    <location>
        <begin position="181"/>
        <end position="353"/>
    </location>
</feature>
<feature type="binding site" evidence="8">
    <location>
        <position position="252"/>
    </location>
    <ligand>
        <name>Zn(2+)</name>
        <dbReference type="ChEBI" id="CHEBI:29105"/>
        <label>1</label>
    </ligand>
</feature>
<comment type="cofactor">
    <cofactor evidence="8">
        <name>Zn(2+)</name>
        <dbReference type="ChEBI" id="CHEBI:29105"/>
    </cofactor>
    <text evidence="8">Binds 2 Zn(2+) ions per subunit.</text>
</comment>
<reference evidence="12" key="1">
    <citation type="submission" date="2021-01" db="UniProtKB">
        <authorList>
            <consortium name="EnsemblMetazoa"/>
        </authorList>
    </citation>
    <scope>IDENTIFICATION</scope>
</reference>
<keyword evidence="2" id="KW-0645">Protease</keyword>
<feature type="binding site" evidence="8">
    <location>
        <position position="467"/>
    </location>
    <ligand>
        <name>Ca(2+)</name>
        <dbReference type="ChEBI" id="CHEBI:29108"/>
        <label>5</label>
    </ligand>
</feature>
<feature type="binding site" evidence="8">
    <location>
        <position position="279"/>
    </location>
    <ligand>
        <name>Ca(2+)</name>
        <dbReference type="ChEBI" id="CHEBI:29108"/>
        <label>1</label>
    </ligand>
</feature>
<dbReference type="OrthoDB" id="5986175at2759"/>
<dbReference type="AlphaFoldDB" id="A0A7M5V4Z3"/>
<dbReference type="RefSeq" id="XP_066910221.1">
    <property type="nucleotide sequence ID" value="XM_067054120.1"/>
</dbReference>
<feature type="binding site" evidence="8">
    <location>
        <position position="274"/>
    </location>
    <ligand>
        <name>Zn(2+)</name>
        <dbReference type="ChEBI" id="CHEBI:29105"/>
        <label>1</label>
    </ligand>
</feature>
<evidence type="ECO:0000256" key="8">
    <source>
        <dbReference type="PIRSR" id="PIRSR621190-2"/>
    </source>
</evidence>
<feature type="binding site" evidence="8">
    <location>
        <position position="310"/>
    </location>
    <ligand>
        <name>Zn(2+)</name>
        <dbReference type="ChEBI" id="CHEBI:29105"/>
        <label>2</label>
        <note>catalytic</note>
    </ligand>
</feature>
<dbReference type="PROSITE" id="PS51642">
    <property type="entry name" value="HEMOPEXIN_2"/>
    <property type="match status" value="3"/>
</dbReference>
<feature type="binding site" evidence="8">
    <location>
        <position position="257"/>
    </location>
    <ligand>
        <name>Ca(2+)</name>
        <dbReference type="ChEBI" id="CHEBI:29108"/>
        <label>3</label>
    </ligand>
</feature>
<dbReference type="SMART" id="SM00235">
    <property type="entry name" value="ZnMc"/>
    <property type="match status" value="1"/>
</dbReference>
<dbReference type="GO" id="GO:0006508">
    <property type="term" value="P:proteolysis"/>
    <property type="evidence" value="ECO:0007669"/>
    <property type="project" value="UniProtKB-KW"/>
</dbReference>
<dbReference type="Gene3D" id="3.40.390.10">
    <property type="entry name" value="Collagenase (Catalytic Domain)"/>
    <property type="match status" value="1"/>
</dbReference>
<evidence type="ECO:0000256" key="3">
    <source>
        <dbReference type="ARBA" id="ARBA00022723"/>
    </source>
</evidence>
<dbReference type="SUPFAM" id="SSF50923">
    <property type="entry name" value="Hemopexin-like domain"/>
    <property type="match status" value="1"/>
</dbReference>
<feature type="repeat" description="Hemopexin" evidence="9">
    <location>
        <begin position="528"/>
        <end position="576"/>
    </location>
</feature>
<dbReference type="SMART" id="SM00120">
    <property type="entry name" value="HX"/>
    <property type="match status" value="4"/>
</dbReference>
<feature type="binding site" evidence="8">
    <location>
        <position position="240"/>
    </location>
    <ligand>
        <name>Ca(2+)</name>
        <dbReference type="ChEBI" id="CHEBI:29108"/>
        <label>2</label>
    </ligand>
</feature>
<evidence type="ECO:0000313" key="12">
    <source>
        <dbReference type="EnsemblMetazoa" id="CLYHEMP003718.1"/>
    </source>
</evidence>
<feature type="repeat" description="Hemopexin" evidence="9">
    <location>
        <begin position="461"/>
        <end position="527"/>
    </location>
</feature>
<evidence type="ECO:0000259" key="11">
    <source>
        <dbReference type="SMART" id="SM00235"/>
    </source>
</evidence>
<dbReference type="SUPFAM" id="SSF47090">
    <property type="entry name" value="PGBD-like"/>
    <property type="match status" value="1"/>
</dbReference>
<keyword evidence="6" id="KW-0482">Metalloprotease</keyword>
<sequence>MICSVFNKSCSVMTTGLMIFILVLTTLTYLTDCKPTTSNDFVNTTTTLWTTEAVNTTHRPSTTIDTLSDFPEWVIDYLVRYGYMDEKRAYKINKTPFNAADKLSYKRSELEAGLREYQDFMTLPTTGRLDKRTMEALHKKRCGMPDKVRRDDTTFKMSLTPTGQRKKRDLVLQKVDKNKKGSGFASSKTTRRFYWNINPKPKYGGLLRPNIWLSLEYAFNRWASVTDAVFIRGDRLNWSDILIGFWTKDHGDGNPFDGPGGTVGHADVSNRNVHLDEEENWGAKPEDIFLWLHPSKGTDFIQAAIHEIGHVLGLSHDKDSDSVMFPTLQQFQPLSYYSLSTSDMNRIKSSFGRCEPDVIDAMFVNKFLDGKTYIIKGPFIYQMDERKREVVQSWPRATTLPFLAPTFVDEAFWHTDHFLYFFNKDGYYIYDSTNDPTVNRSPLFNLNKNGYDVGFRGLKHHKYIDAAMVMDYKDDITGKTKPTSFLFQDEWVYKWDKVETNWQRSIIPAEKVADGWPKLIRNVFPGLPGRIDTAFTWSYDGRTYFFVGRYFYIWDPVKNIADGLYPTYQWQNVCEIYLCQVAPTPNVYNCESWDLTMDNCHGYCHN</sequence>
<proteinExistence type="inferred from homology"/>
<feature type="binding site" evidence="8">
    <location>
        <position position="532"/>
    </location>
    <ligand>
        <name>Ca(2+)</name>
        <dbReference type="ChEBI" id="CHEBI:29108"/>
        <label>4</label>
    </ligand>
</feature>
<name>A0A7M5V4Z3_9CNID</name>
<evidence type="ECO:0000256" key="2">
    <source>
        <dbReference type="ARBA" id="ARBA00022670"/>
    </source>
</evidence>
<feature type="binding site" evidence="8">
    <location>
        <position position="258"/>
    </location>
    <ligand>
        <name>Ca(2+)</name>
        <dbReference type="ChEBI" id="CHEBI:29108"/>
        <label>3</label>
    </ligand>
</feature>
<dbReference type="InterPro" id="IPR036365">
    <property type="entry name" value="PGBD-like_sf"/>
</dbReference>
<dbReference type="InterPro" id="IPR024079">
    <property type="entry name" value="MetalloPept_cat_dom_sf"/>
</dbReference>
<dbReference type="InterPro" id="IPR002477">
    <property type="entry name" value="Peptidoglycan-bd-like"/>
</dbReference>
<dbReference type="GO" id="GO:0030574">
    <property type="term" value="P:collagen catabolic process"/>
    <property type="evidence" value="ECO:0007669"/>
    <property type="project" value="TreeGrafter"/>
</dbReference>
<evidence type="ECO:0000313" key="13">
    <source>
        <dbReference type="Proteomes" id="UP000594262"/>
    </source>
</evidence>
<feature type="binding site" evidence="8">
    <location>
        <position position="316"/>
    </location>
    <ligand>
        <name>Zn(2+)</name>
        <dbReference type="ChEBI" id="CHEBI:29105"/>
        <label>2</label>
        <note>catalytic</note>
    </ligand>
</feature>